<feature type="transmembrane region" description="Helical" evidence="1">
    <location>
        <begin position="27"/>
        <end position="46"/>
    </location>
</feature>
<accession>A0A151I853</accession>
<evidence type="ECO:0000256" key="1">
    <source>
        <dbReference type="SAM" id="Phobius"/>
    </source>
</evidence>
<name>A0A151I853_9HYME</name>
<keyword evidence="1" id="KW-0472">Membrane</keyword>
<keyword evidence="1" id="KW-1133">Transmembrane helix</keyword>
<evidence type="ECO:0000313" key="3">
    <source>
        <dbReference type="Proteomes" id="UP000078542"/>
    </source>
</evidence>
<keyword evidence="1" id="KW-0812">Transmembrane</keyword>
<dbReference type="EMBL" id="KQ978409">
    <property type="protein sequence ID" value="KYM94127.1"/>
    <property type="molecule type" value="Genomic_DNA"/>
</dbReference>
<dbReference type="Proteomes" id="UP000078542">
    <property type="component" value="Unassembled WGS sequence"/>
</dbReference>
<evidence type="ECO:0000313" key="2">
    <source>
        <dbReference type="EMBL" id="KYM94127.1"/>
    </source>
</evidence>
<gene>
    <name evidence="2" type="ORF">ALC62_15258</name>
</gene>
<protein>
    <submittedName>
        <fullName evidence="2">Uncharacterized protein</fullName>
    </submittedName>
</protein>
<feature type="non-terminal residue" evidence="2">
    <location>
        <position position="1"/>
    </location>
</feature>
<keyword evidence="3" id="KW-1185">Reference proteome</keyword>
<dbReference type="AlphaFoldDB" id="A0A151I853"/>
<reference evidence="2 3" key="1">
    <citation type="submission" date="2016-03" db="EMBL/GenBank/DDBJ databases">
        <title>Cyphomyrmex costatus WGS genome.</title>
        <authorList>
            <person name="Nygaard S."/>
            <person name="Hu H."/>
            <person name="Boomsma J."/>
            <person name="Zhang G."/>
        </authorList>
    </citation>
    <scope>NUCLEOTIDE SEQUENCE [LARGE SCALE GENOMIC DNA]</scope>
    <source>
        <strain evidence="2">MS0001</strain>
        <tissue evidence="2">Whole body</tissue>
    </source>
</reference>
<sequence>VLSKYAWSFPLKTKSGSDTYLYMKPSILLFMFELEQCVVSCVFRFMSLYK</sequence>
<proteinExistence type="predicted"/>
<organism evidence="2 3">
    <name type="scientific">Cyphomyrmex costatus</name>
    <dbReference type="NCBI Taxonomy" id="456900"/>
    <lineage>
        <taxon>Eukaryota</taxon>
        <taxon>Metazoa</taxon>
        <taxon>Ecdysozoa</taxon>
        <taxon>Arthropoda</taxon>
        <taxon>Hexapoda</taxon>
        <taxon>Insecta</taxon>
        <taxon>Pterygota</taxon>
        <taxon>Neoptera</taxon>
        <taxon>Endopterygota</taxon>
        <taxon>Hymenoptera</taxon>
        <taxon>Apocrita</taxon>
        <taxon>Aculeata</taxon>
        <taxon>Formicoidea</taxon>
        <taxon>Formicidae</taxon>
        <taxon>Myrmicinae</taxon>
        <taxon>Cyphomyrmex</taxon>
    </lineage>
</organism>